<dbReference type="GO" id="GO:0031991">
    <property type="term" value="P:regulation of actomyosin contractile ring contraction"/>
    <property type="evidence" value="ECO:0007669"/>
    <property type="project" value="TreeGrafter"/>
</dbReference>
<protein>
    <recommendedName>
        <fullName evidence="1">DH domain-containing protein</fullName>
    </recommendedName>
</protein>
<dbReference type="InterPro" id="IPR051492">
    <property type="entry name" value="Dynamin-Rho_GEF"/>
</dbReference>
<dbReference type="InterPro" id="IPR035899">
    <property type="entry name" value="DBL_dom_sf"/>
</dbReference>
<evidence type="ECO:0000313" key="3">
    <source>
        <dbReference type="Proteomes" id="UP000750334"/>
    </source>
</evidence>
<name>A0A9P7BCT4_MAUEX</name>
<keyword evidence="3" id="KW-1185">Reference proteome</keyword>
<comment type="caution">
    <text evidence="2">The sequence shown here is derived from an EMBL/GenBank/DDBJ whole genome shotgun (WGS) entry which is preliminary data.</text>
</comment>
<dbReference type="InterPro" id="IPR000219">
    <property type="entry name" value="DH_dom"/>
</dbReference>
<sequence length="639" mass="75111">MLKTSELYNHIHYQTSTNLTPIRDYTNDFFHEQDDKLPKFERGKIWRLQSLKYNERNTNKRPASLNLQEGVGPIPKKMSPCVNSSNQKYKNIATSKEKDSFFDLLENLHDTEVEFGKSLTLVNSIYRESLHQNKHLSTRLLKENSTNELLLFGNIDTICSISYIFATSLRSILKQDNNKDWKPPENNNPVNSIKHETKLNLSVASILEQHLFRCKSTFMSYAAGHCKQMQLYQQLTAEKRFQEWYEDCMKKAHFRPLRDLLQLPLNRVNLWLDYIDQLVKIVPSILSSEDSEKMYSIREDYINDFESNPEFDYILTPSEIIQNYDSLNDSCSEEVISTTEPLDIDITRSLTTTSSYYSECSYTETSNLTRERTVDNHLNKTSTKPAEVERNLADNIVIFKKLCRRIQNLIFFLTRLDLCAILNSDLKMFAHWERIVNIDMPEEQPFIHQGLKLNNLEMYKQNIVRMKEQITVLRLTELDIGVLDPLSNVLKHCSLVRTQIRDMKILEKDYVVYLKEKKKNIHDIKRNVIGKHYEILEISLTRELPIFIDIVQQVLTICLSKYNKIMLEYYKILSGGEEQLKQDRENKGPTYDKNVSSNLDLLQNYSISRSHVKRLIHRDWPFEDQPVIGSKIVRNLFEL</sequence>
<dbReference type="SMART" id="SM00325">
    <property type="entry name" value="RhoGEF"/>
    <property type="match status" value="1"/>
</dbReference>
<dbReference type="GO" id="GO:0005085">
    <property type="term" value="F:guanyl-nucleotide exchange factor activity"/>
    <property type="evidence" value="ECO:0007669"/>
    <property type="project" value="InterPro"/>
</dbReference>
<dbReference type="PROSITE" id="PS50010">
    <property type="entry name" value="DH_2"/>
    <property type="match status" value="1"/>
</dbReference>
<dbReference type="Gene3D" id="1.20.900.10">
    <property type="entry name" value="Dbl homology (DH) domain"/>
    <property type="match status" value="1"/>
</dbReference>
<dbReference type="GO" id="GO:0032955">
    <property type="term" value="P:regulation of division septum assembly"/>
    <property type="evidence" value="ECO:0007669"/>
    <property type="project" value="TreeGrafter"/>
</dbReference>
<dbReference type="Proteomes" id="UP000750334">
    <property type="component" value="Unassembled WGS sequence"/>
</dbReference>
<feature type="domain" description="DH" evidence="1">
    <location>
        <begin position="100"/>
        <end position="294"/>
    </location>
</feature>
<evidence type="ECO:0000259" key="1">
    <source>
        <dbReference type="PROSITE" id="PS50010"/>
    </source>
</evidence>
<dbReference type="PANTHER" id="PTHR22834:SF20">
    <property type="entry name" value="SH3 DOMAIN-CONTAINING PROTEIN"/>
    <property type="match status" value="1"/>
</dbReference>
<organism evidence="2 3">
    <name type="scientific">Maudiozyma exigua</name>
    <name type="common">Yeast</name>
    <name type="synonym">Kazachstania exigua</name>
    <dbReference type="NCBI Taxonomy" id="34358"/>
    <lineage>
        <taxon>Eukaryota</taxon>
        <taxon>Fungi</taxon>
        <taxon>Dikarya</taxon>
        <taxon>Ascomycota</taxon>
        <taxon>Saccharomycotina</taxon>
        <taxon>Saccharomycetes</taxon>
        <taxon>Saccharomycetales</taxon>
        <taxon>Saccharomycetaceae</taxon>
        <taxon>Maudiozyma</taxon>
    </lineage>
</organism>
<evidence type="ECO:0000313" key="2">
    <source>
        <dbReference type="EMBL" id="KAG0671568.1"/>
    </source>
</evidence>
<dbReference type="OrthoDB" id="10256089at2759"/>
<gene>
    <name evidence="2" type="ORF">C6P45_000400</name>
</gene>
<dbReference type="EMBL" id="PUHR01000011">
    <property type="protein sequence ID" value="KAG0671568.1"/>
    <property type="molecule type" value="Genomic_DNA"/>
</dbReference>
<dbReference type="AlphaFoldDB" id="A0A9P7BCT4"/>
<reference evidence="2 3" key="1">
    <citation type="submission" date="2020-11" db="EMBL/GenBank/DDBJ databases">
        <title>Kefir isolates.</title>
        <authorList>
            <person name="Marcisauskas S."/>
            <person name="Kim Y."/>
            <person name="Blasche S."/>
        </authorList>
    </citation>
    <scope>NUCLEOTIDE SEQUENCE [LARGE SCALE GENOMIC DNA]</scope>
    <source>
        <strain evidence="2 3">OG2</strain>
    </source>
</reference>
<dbReference type="SUPFAM" id="SSF48065">
    <property type="entry name" value="DBL homology domain (DH-domain)"/>
    <property type="match status" value="1"/>
</dbReference>
<accession>A0A9P7BCT4</accession>
<dbReference type="GO" id="GO:0005737">
    <property type="term" value="C:cytoplasm"/>
    <property type="evidence" value="ECO:0007669"/>
    <property type="project" value="TreeGrafter"/>
</dbReference>
<dbReference type="PANTHER" id="PTHR22834">
    <property type="entry name" value="NUCLEAR FUSION PROTEIN FUS2"/>
    <property type="match status" value="1"/>
</dbReference>
<proteinExistence type="predicted"/>